<organism evidence="1 2">
    <name type="scientific">Novipirellula rosea</name>
    <dbReference type="NCBI Taxonomy" id="1031540"/>
    <lineage>
        <taxon>Bacteria</taxon>
        <taxon>Pseudomonadati</taxon>
        <taxon>Planctomycetota</taxon>
        <taxon>Planctomycetia</taxon>
        <taxon>Pirellulales</taxon>
        <taxon>Pirellulaceae</taxon>
        <taxon>Novipirellula</taxon>
    </lineage>
</organism>
<gene>
    <name evidence="1" type="ORF">GCM10023156_30650</name>
</gene>
<proteinExistence type="predicted"/>
<dbReference type="Proteomes" id="UP001500840">
    <property type="component" value="Unassembled WGS sequence"/>
</dbReference>
<dbReference type="EMBL" id="BAABGA010000036">
    <property type="protein sequence ID" value="GAA4455946.1"/>
    <property type="molecule type" value="Genomic_DNA"/>
</dbReference>
<sequence>MFKASSESDSVAYTKGIDLGLQLCTQWTLPDQVEPHCTVAVNRSNGIDQCFPAFLCRKSPEAANFKIACRRSGTLGGSSRIGGDGRWC</sequence>
<evidence type="ECO:0000313" key="2">
    <source>
        <dbReference type="Proteomes" id="UP001500840"/>
    </source>
</evidence>
<evidence type="ECO:0000313" key="1">
    <source>
        <dbReference type="EMBL" id="GAA4455946.1"/>
    </source>
</evidence>
<reference evidence="2" key="1">
    <citation type="journal article" date="2019" name="Int. J. Syst. Evol. Microbiol.">
        <title>The Global Catalogue of Microorganisms (GCM) 10K type strain sequencing project: providing services to taxonomists for standard genome sequencing and annotation.</title>
        <authorList>
            <consortium name="The Broad Institute Genomics Platform"/>
            <consortium name="The Broad Institute Genome Sequencing Center for Infectious Disease"/>
            <person name="Wu L."/>
            <person name="Ma J."/>
        </authorList>
    </citation>
    <scope>NUCLEOTIDE SEQUENCE [LARGE SCALE GENOMIC DNA]</scope>
    <source>
        <strain evidence="2">JCM 17759</strain>
    </source>
</reference>
<comment type="caution">
    <text evidence="1">The sequence shown here is derived from an EMBL/GenBank/DDBJ whole genome shotgun (WGS) entry which is preliminary data.</text>
</comment>
<name>A0ABP8MV69_9BACT</name>
<protein>
    <submittedName>
        <fullName evidence="1">Uncharacterized protein</fullName>
    </submittedName>
</protein>
<accession>A0ABP8MV69</accession>
<keyword evidence="2" id="KW-1185">Reference proteome</keyword>